<sequence>MVEFSAKRGRFSIEKPPSCLPERHFVDYIPEKEKKSNPTRLRIICCSKRERKGKRTVPKESFSPVAEDILPVREISLKSFKDKKILIYVVKSSSRSFCRAWDRVIIGRDDSDRLVRNLRYEGIIFRIWSENPSLIILDIKPSCQILSKALAMSTNSIPMA</sequence>
<comment type="caution">
    <text evidence="1">The sequence shown here is derived from an EMBL/GenBank/DDBJ whole genome shotgun (WGS) entry which is preliminary data.</text>
</comment>
<protein>
    <submittedName>
        <fullName evidence="1">Uncharacterized protein</fullName>
    </submittedName>
</protein>
<name>A0A8X6REK2_TRICX</name>
<proteinExistence type="predicted"/>
<reference evidence="1" key="1">
    <citation type="submission" date="2020-08" db="EMBL/GenBank/DDBJ databases">
        <title>Multicomponent nature underlies the extraordinary mechanical properties of spider dragline silk.</title>
        <authorList>
            <person name="Kono N."/>
            <person name="Nakamura H."/>
            <person name="Mori M."/>
            <person name="Yoshida Y."/>
            <person name="Ohtoshi R."/>
            <person name="Malay A.D."/>
            <person name="Moran D.A.P."/>
            <person name="Tomita M."/>
            <person name="Numata K."/>
            <person name="Arakawa K."/>
        </authorList>
    </citation>
    <scope>NUCLEOTIDE SEQUENCE</scope>
</reference>
<accession>A0A8X6REK2</accession>
<evidence type="ECO:0000313" key="1">
    <source>
        <dbReference type="EMBL" id="GFX90774.1"/>
    </source>
</evidence>
<dbReference type="Proteomes" id="UP000887159">
    <property type="component" value="Unassembled WGS sequence"/>
</dbReference>
<dbReference type="AlphaFoldDB" id="A0A8X6REK2"/>
<keyword evidence="2" id="KW-1185">Reference proteome</keyword>
<organism evidence="1 2">
    <name type="scientific">Trichonephila clavipes</name>
    <name type="common">Golden silk orbweaver</name>
    <name type="synonym">Nephila clavipes</name>
    <dbReference type="NCBI Taxonomy" id="2585209"/>
    <lineage>
        <taxon>Eukaryota</taxon>
        <taxon>Metazoa</taxon>
        <taxon>Ecdysozoa</taxon>
        <taxon>Arthropoda</taxon>
        <taxon>Chelicerata</taxon>
        <taxon>Arachnida</taxon>
        <taxon>Araneae</taxon>
        <taxon>Araneomorphae</taxon>
        <taxon>Entelegynae</taxon>
        <taxon>Araneoidea</taxon>
        <taxon>Nephilidae</taxon>
        <taxon>Trichonephila</taxon>
    </lineage>
</organism>
<gene>
    <name evidence="1" type="ORF">TNCV_3166051</name>
</gene>
<evidence type="ECO:0000313" key="2">
    <source>
        <dbReference type="Proteomes" id="UP000887159"/>
    </source>
</evidence>
<dbReference type="EMBL" id="BMAU01021105">
    <property type="protein sequence ID" value="GFX90774.1"/>
    <property type="molecule type" value="Genomic_DNA"/>
</dbReference>